<dbReference type="Proteomes" id="UP001396898">
    <property type="component" value="Unassembled WGS sequence"/>
</dbReference>
<keyword evidence="1" id="KW-0677">Repeat</keyword>
<evidence type="ECO:0000313" key="6">
    <source>
        <dbReference type="Proteomes" id="UP001396898"/>
    </source>
</evidence>
<sequence>MEQPEAKLVTGNPQTPGHEFPPSNPHDADFYPLLRPYLRGGARHCDTGYLAQILQIWSTQIDPRHTIRVALFEAICRGDEVAVHMLLDAGASPSRRESSDPQFTPLQAASQAGQLGMARRLWDLVGPEGRVDDDPACGLSCLAVAARNGRPELVAFFLDVWDGWTAEERKLSLAGAAAQRWDVCVDVLLDRLVYEQSDLQGALEMVILKRMALGEDETGCLRRKQLGDVTHEELEADVRRRQRRVISRLVDAGADPDGPGRWAKEGRLLPSAASQLDYTACLATLLEKGADPRKSQGSTALHCLLRKGPPSRNHFNFQFQDTPQDRLVATQLLLDHGSSPDATNDAGETPLHLAAQNGSLEQLQLCLSHSQSANAAVRQPSHQGGSPLHYAAASGRDDVVECLLAHGAAADIDLLSRSGWTPLLCALSPGEAKSEAMAIRLCARLLAGGASPRVVTAEGWSALHAVASWRCGPATQYSAHRYDPAAREQFVRFARELIRLGAPLDAEPALLRDPAVTPDMVRGVWGPGSRMSPRAGGAGEGAARSPLGVRCPIRRRWLGLYVPGLWI</sequence>
<evidence type="ECO:0000256" key="4">
    <source>
        <dbReference type="SAM" id="MobiDB-lite"/>
    </source>
</evidence>
<dbReference type="PANTHER" id="PTHR24198">
    <property type="entry name" value="ANKYRIN REPEAT AND PROTEIN KINASE DOMAIN-CONTAINING PROTEIN"/>
    <property type="match status" value="1"/>
</dbReference>
<keyword evidence="2 3" id="KW-0040">ANK repeat</keyword>
<evidence type="ECO:0000256" key="2">
    <source>
        <dbReference type="ARBA" id="ARBA00023043"/>
    </source>
</evidence>
<dbReference type="SUPFAM" id="SSF48403">
    <property type="entry name" value="Ankyrin repeat"/>
    <property type="match status" value="2"/>
</dbReference>
<dbReference type="PANTHER" id="PTHR24198:SF165">
    <property type="entry name" value="ANKYRIN REPEAT-CONTAINING PROTEIN-RELATED"/>
    <property type="match status" value="1"/>
</dbReference>
<feature type="region of interest" description="Disordered" evidence="4">
    <location>
        <begin position="1"/>
        <end position="25"/>
    </location>
</feature>
<feature type="repeat" description="ANK" evidence="3">
    <location>
        <begin position="383"/>
        <end position="412"/>
    </location>
</feature>
<protein>
    <submittedName>
        <fullName evidence="5">Uncharacterized protein</fullName>
    </submittedName>
</protein>
<dbReference type="PROSITE" id="PS50297">
    <property type="entry name" value="ANK_REP_REGION"/>
    <property type="match status" value="2"/>
</dbReference>
<dbReference type="EMBL" id="JAQQWI010000017">
    <property type="protein sequence ID" value="KAK8006050.1"/>
    <property type="molecule type" value="Genomic_DNA"/>
</dbReference>
<gene>
    <name evidence="5" type="ORF">PG991_012347</name>
</gene>
<dbReference type="PRINTS" id="PR01415">
    <property type="entry name" value="ANKYRIN"/>
</dbReference>
<dbReference type="Gene3D" id="1.25.40.20">
    <property type="entry name" value="Ankyrin repeat-containing domain"/>
    <property type="match status" value="3"/>
</dbReference>
<dbReference type="InterPro" id="IPR036770">
    <property type="entry name" value="Ankyrin_rpt-contain_sf"/>
</dbReference>
<organism evidence="5 6">
    <name type="scientific">Apiospora marii</name>
    <dbReference type="NCBI Taxonomy" id="335849"/>
    <lineage>
        <taxon>Eukaryota</taxon>
        <taxon>Fungi</taxon>
        <taxon>Dikarya</taxon>
        <taxon>Ascomycota</taxon>
        <taxon>Pezizomycotina</taxon>
        <taxon>Sordariomycetes</taxon>
        <taxon>Xylariomycetidae</taxon>
        <taxon>Amphisphaeriales</taxon>
        <taxon>Apiosporaceae</taxon>
        <taxon>Apiospora</taxon>
    </lineage>
</organism>
<dbReference type="SMART" id="SM00248">
    <property type="entry name" value="ANK"/>
    <property type="match status" value="6"/>
</dbReference>
<reference evidence="5 6" key="1">
    <citation type="submission" date="2023-01" db="EMBL/GenBank/DDBJ databases">
        <title>Analysis of 21 Apiospora genomes using comparative genomics revels a genus with tremendous synthesis potential of carbohydrate active enzymes and secondary metabolites.</title>
        <authorList>
            <person name="Sorensen T."/>
        </authorList>
    </citation>
    <scope>NUCLEOTIDE SEQUENCE [LARGE SCALE GENOMIC DNA]</scope>
    <source>
        <strain evidence="5 6">CBS 20057</strain>
    </source>
</reference>
<evidence type="ECO:0000256" key="1">
    <source>
        <dbReference type="ARBA" id="ARBA00022737"/>
    </source>
</evidence>
<dbReference type="PROSITE" id="PS50088">
    <property type="entry name" value="ANK_REPEAT"/>
    <property type="match status" value="2"/>
</dbReference>
<evidence type="ECO:0000313" key="5">
    <source>
        <dbReference type="EMBL" id="KAK8006050.1"/>
    </source>
</evidence>
<proteinExistence type="predicted"/>
<comment type="caution">
    <text evidence="5">The sequence shown here is derived from an EMBL/GenBank/DDBJ whole genome shotgun (WGS) entry which is preliminary data.</text>
</comment>
<feature type="repeat" description="ANK" evidence="3">
    <location>
        <begin position="346"/>
        <end position="378"/>
    </location>
</feature>
<name>A0ABR1R9M5_9PEZI</name>
<keyword evidence="6" id="KW-1185">Reference proteome</keyword>
<dbReference type="Pfam" id="PF12796">
    <property type="entry name" value="Ank_2"/>
    <property type="match status" value="1"/>
</dbReference>
<accession>A0ABR1R9M5</accession>
<dbReference type="InterPro" id="IPR002110">
    <property type="entry name" value="Ankyrin_rpt"/>
</dbReference>
<evidence type="ECO:0000256" key="3">
    <source>
        <dbReference type="PROSITE-ProRule" id="PRU00023"/>
    </source>
</evidence>